<evidence type="ECO:0000313" key="1">
    <source>
        <dbReference type="EMBL" id="ERN10920.1"/>
    </source>
</evidence>
<organism evidence="1 2">
    <name type="scientific">Amborella trichopoda</name>
    <dbReference type="NCBI Taxonomy" id="13333"/>
    <lineage>
        <taxon>Eukaryota</taxon>
        <taxon>Viridiplantae</taxon>
        <taxon>Streptophyta</taxon>
        <taxon>Embryophyta</taxon>
        <taxon>Tracheophyta</taxon>
        <taxon>Spermatophyta</taxon>
        <taxon>Magnoliopsida</taxon>
        <taxon>Amborellales</taxon>
        <taxon>Amborellaceae</taxon>
        <taxon>Amborella</taxon>
    </lineage>
</organism>
<evidence type="ECO:0000313" key="2">
    <source>
        <dbReference type="Proteomes" id="UP000017836"/>
    </source>
</evidence>
<dbReference type="EMBL" id="KI392764">
    <property type="protein sequence ID" value="ERN10920.1"/>
    <property type="molecule type" value="Genomic_DNA"/>
</dbReference>
<dbReference type="Proteomes" id="UP000017836">
    <property type="component" value="Unassembled WGS sequence"/>
</dbReference>
<name>W1PUE2_AMBTC</name>
<reference evidence="2" key="1">
    <citation type="journal article" date="2013" name="Science">
        <title>The Amborella genome and the evolution of flowering plants.</title>
        <authorList>
            <consortium name="Amborella Genome Project"/>
        </authorList>
    </citation>
    <scope>NUCLEOTIDE SEQUENCE [LARGE SCALE GENOMIC DNA]</scope>
</reference>
<proteinExistence type="predicted"/>
<gene>
    <name evidence="1" type="ORF">AMTR_s00164p00057540</name>
</gene>
<keyword evidence="2" id="KW-1185">Reference proteome</keyword>
<accession>W1PUE2</accession>
<sequence length="75" mass="7894">MSPTKARTPAASLDPTSALVFPTSPNHPISCLNTASKAVALTHLISFPPATATKPLFIGGFSQLMHSYAVGWFSH</sequence>
<dbReference type="HOGENOM" id="CLU_2674427_0_0_1"/>
<protein>
    <submittedName>
        <fullName evidence="1">Uncharacterized protein</fullName>
    </submittedName>
</protein>
<dbReference type="AlphaFoldDB" id="W1PUE2"/>
<dbReference type="Gramene" id="ERN10920">
    <property type="protein sequence ID" value="ERN10920"/>
    <property type="gene ID" value="AMTR_s00164p00057540"/>
</dbReference>